<evidence type="ECO:0008006" key="6">
    <source>
        <dbReference type="Google" id="ProtNLM"/>
    </source>
</evidence>
<gene>
    <name evidence="4" type="ORF">LMG27198_47810</name>
</gene>
<feature type="compositionally biased region" description="Basic and acidic residues" evidence="1">
    <location>
        <begin position="278"/>
        <end position="292"/>
    </location>
</feature>
<evidence type="ECO:0000256" key="1">
    <source>
        <dbReference type="SAM" id="MobiDB-lite"/>
    </source>
</evidence>
<comment type="caution">
    <text evidence="4">The sequence shown here is derived from an EMBL/GenBank/DDBJ whole genome shotgun (WGS) entry which is preliminary data.</text>
</comment>
<name>A0A9W6GZD9_9HYPH</name>
<feature type="domain" description="Toprim" evidence="2">
    <location>
        <begin position="198"/>
        <end position="285"/>
    </location>
</feature>
<feature type="region of interest" description="Disordered" evidence="1">
    <location>
        <begin position="274"/>
        <end position="298"/>
    </location>
</feature>
<organism evidence="4 5">
    <name type="scientific">Methylocystis echinoides</name>
    <dbReference type="NCBI Taxonomy" id="29468"/>
    <lineage>
        <taxon>Bacteria</taxon>
        <taxon>Pseudomonadati</taxon>
        <taxon>Pseudomonadota</taxon>
        <taxon>Alphaproteobacteria</taxon>
        <taxon>Hyphomicrobiales</taxon>
        <taxon>Methylocystaceae</taxon>
        <taxon>Methylocystis</taxon>
    </lineage>
</organism>
<keyword evidence="5" id="KW-1185">Reference proteome</keyword>
<dbReference type="AlphaFoldDB" id="A0A9W6GZD9"/>
<evidence type="ECO:0000313" key="4">
    <source>
        <dbReference type="EMBL" id="GLI95789.1"/>
    </source>
</evidence>
<proteinExistence type="predicted"/>
<feature type="domain" description="DUF7146" evidence="3">
    <location>
        <begin position="92"/>
        <end position="191"/>
    </location>
</feature>
<dbReference type="Proteomes" id="UP001144323">
    <property type="component" value="Unassembled WGS sequence"/>
</dbReference>
<evidence type="ECO:0000259" key="3">
    <source>
        <dbReference type="Pfam" id="PF23639"/>
    </source>
</evidence>
<protein>
    <recommendedName>
        <fullName evidence="6">Toprim domain-containing protein</fullName>
    </recommendedName>
</protein>
<accession>A0A9W6GZD9</accession>
<sequence length="298" mass="31788">MQIKAKAVARILGGHAAGGGFLCRCPVASHGKGRGDLRPSLAVCDGDRALIYNCFAGCDPRDVRAAIDKLDVNGTPGLVASPAAARAKRKTTTADALDLWRAAQPVLGTPVETYLHARGFAEPPPATIRFLPRYPYSSRKSFACMIAAVQAPTREIVAVHLTFLRSGGQRKADVLEPRRAIGPLGAGALRLAPVAEHIGLAEGFETAWAAQLMHDVPVWAALGNKRYLKVVFPAEVKRVTIFADDDAPGLLYAEKFREAHPALDVEIATPGGGMNDFSEVRQREGAGAKPARDLTVVR</sequence>
<dbReference type="RefSeq" id="WP_281806798.1">
    <property type="nucleotide sequence ID" value="NZ_BSEC01000005.1"/>
</dbReference>
<dbReference type="Pfam" id="PF13362">
    <property type="entry name" value="Toprim_3"/>
    <property type="match status" value="1"/>
</dbReference>
<dbReference type="Pfam" id="PF23639">
    <property type="entry name" value="DUF7146"/>
    <property type="match status" value="1"/>
</dbReference>
<dbReference type="EMBL" id="BSEC01000005">
    <property type="protein sequence ID" value="GLI95789.1"/>
    <property type="molecule type" value="Genomic_DNA"/>
</dbReference>
<evidence type="ECO:0000313" key="5">
    <source>
        <dbReference type="Proteomes" id="UP001144323"/>
    </source>
</evidence>
<evidence type="ECO:0000259" key="2">
    <source>
        <dbReference type="Pfam" id="PF13362"/>
    </source>
</evidence>
<dbReference type="InterPro" id="IPR055570">
    <property type="entry name" value="DUF7146"/>
</dbReference>
<reference evidence="4" key="1">
    <citation type="journal article" date="2023" name="Int. J. Syst. Evol. Microbiol.">
        <title>Methylocystis iwaonis sp. nov., a type II methane-oxidizing bacterium from surface soil of a rice paddy field in Japan, and emended description of the genus Methylocystis (ex Whittenbury et al. 1970) Bowman et al. 1993.</title>
        <authorList>
            <person name="Kaise H."/>
            <person name="Sawadogo J.B."/>
            <person name="Alam M.S."/>
            <person name="Ueno C."/>
            <person name="Dianou D."/>
            <person name="Shinjo R."/>
            <person name="Asakawa S."/>
        </authorList>
    </citation>
    <scope>NUCLEOTIDE SEQUENCE</scope>
    <source>
        <strain evidence="4">LMG27198</strain>
    </source>
</reference>
<dbReference type="InterPro" id="IPR006171">
    <property type="entry name" value="TOPRIM_dom"/>
</dbReference>